<evidence type="ECO:0000259" key="5">
    <source>
        <dbReference type="Pfam" id="PF02866"/>
    </source>
</evidence>
<dbReference type="OrthoDB" id="5405561at2759"/>
<dbReference type="Pfam" id="PF02866">
    <property type="entry name" value="Ldh_1_C"/>
    <property type="match status" value="1"/>
</dbReference>
<dbReference type="GO" id="GO:0004459">
    <property type="term" value="F:L-lactate dehydrogenase (NAD+) activity"/>
    <property type="evidence" value="ECO:0007669"/>
    <property type="project" value="TreeGrafter"/>
</dbReference>
<dbReference type="CDD" id="cd05293">
    <property type="entry name" value="LDH_1"/>
    <property type="match status" value="1"/>
</dbReference>
<sequence>MVPQFIPFIAKTTATLKALKIFNGGLQNYGFLPSYISSRHKKYETKDSRTLETENPCKQFTTVAKLFNGVSKKTYGTSNKVSVVGLDEIGIATVFALLAQDITDNVCLVDLDEDLLKGEQMDLEMGSVYHNNAKIISSKDPLVTSDSKICIIVTGTYKGRDEPEHVYVGRSVSIMKAIVPPLVKYSPNTILIVASDPVDILSYVTWKLSGFPKNRVMGTGTLLDTARFRFLLSQRMGISPENCHGYIIGSHGGNSVPVWSSVNIAGVPLKDISPRSGSEKDGENWQELHSEVVKCDEVVRSLKGYSAWSLALAIAHLCETIFSNSNRVLPVSTYVQGEHAIRDDVFLSLPCVIGENGVTDILRQPLTDMESTLLRRCAEEVAGLQEPAAKLI</sequence>
<evidence type="ECO:0000259" key="4">
    <source>
        <dbReference type="Pfam" id="PF00056"/>
    </source>
</evidence>
<dbReference type="InterPro" id="IPR036291">
    <property type="entry name" value="NAD(P)-bd_dom_sf"/>
</dbReference>
<organism evidence="6 7">
    <name type="scientific">Arctia plantaginis</name>
    <name type="common">Wood tiger moth</name>
    <name type="synonym">Phalaena plantaginis</name>
    <dbReference type="NCBI Taxonomy" id="874455"/>
    <lineage>
        <taxon>Eukaryota</taxon>
        <taxon>Metazoa</taxon>
        <taxon>Ecdysozoa</taxon>
        <taxon>Arthropoda</taxon>
        <taxon>Hexapoda</taxon>
        <taxon>Insecta</taxon>
        <taxon>Pterygota</taxon>
        <taxon>Neoptera</taxon>
        <taxon>Endopterygota</taxon>
        <taxon>Lepidoptera</taxon>
        <taxon>Glossata</taxon>
        <taxon>Ditrysia</taxon>
        <taxon>Noctuoidea</taxon>
        <taxon>Erebidae</taxon>
        <taxon>Arctiinae</taxon>
        <taxon>Arctia</taxon>
    </lineage>
</organism>
<dbReference type="InterPro" id="IPR015955">
    <property type="entry name" value="Lactate_DH/Glyco_Ohase_4_C"/>
</dbReference>
<dbReference type="InterPro" id="IPR001236">
    <property type="entry name" value="Lactate/malate_DH_N"/>
</dbReference>
<dbReference type="InterPro" id="IPR022383">
    <property type="entry name" value="Lactate/malate_DH_C"/>
</dbReference>
<evidence type="ECO:0000256" key="3">
    <source>
        <dbReference type="RuleBase" id="RU003369"/>
    </source>
</evidence>
<evidence type="ECO:0000256" key="2">
    <source>
        <dbReference type="ARBA" id="ARBA00023027"/>
    </source>
</evidence>
<comment type="similarity">
    <text evidence="3">Belongs to the LDH/MDH superfamily.</text>
</comment>
<dbReference type="SUPFAM" id="SSF56327">
    <property type="entry name" value="LDH C-terminal domain-like"/>
    <property type="match status" value="1"/>
</dbReference>
<comment type="caution">
    <text evidence="6">The sequence shown here is derived from an EMBL/GenBank/DDBJ whole genome shotgun (WGS) entry which is preliminary data.</text>
</comment>
<dbReference type="PANTHER" id="PTHR43128:SF16">
    <property type="entry name" value="L-LACTATE DEHYDROGENASE"/>
    <property type="match status" value="1"/>
</dbReference>
<evidence type="ECO:0000256" key="1">
    <source>
        <dbReference type="ARBA" id="ARBA00023002"/>
    </source>
</evidence>
<gene>
    <name evidence="6" type="ORF">APLA_LOCUS16823</name>
</gene>
<evidence type="ECO:0008006" key="8">
    <source>
        <dbReference type="Google" id="ProtNLM"/>
    </source>
</evidence>
<protein>
    <recommendedName>
        <fullName evidence="8">L-lactate dehydrogenase</fullName>
    </recommendedName>
</protein>
<dbReference type="PRINTS" id="PR00086">
    <property type="entry name" value="LLDHDRGNASE"/>
</dbReference>
<dbReference type="PANTHER" id="PTHR43128">
    <property type="entry name" value="L-2-HYDROXYCARBOXYLATE DEHYDROGENASE (NAD(P)(+))"/>
    <property type="match status" value="1"/>
</dbReference>
<feature type="domain" description="Lactate/malate dehydrogenase N-terminal" evidence="4">
    <location>
        <begin position="80"/>
        <end position="218"/>
    </location>
</feature>
<dbReference type="Pfam" id="PF00056">
    <property type="entry name" value="Ldh_1_N"/>
    <property type="match status" value="1"/>
</dbReference>
<dbReference type="Gene3D" id="3.40.50.720">
    <property type="entry name" value="NAD(P)-binding Rossmann-like Domain"/>
    <property type="match status" value="1"/>
</dbReference>
<keyword evidence="2" id="KW-0520">NAD</keyword>
<proteinExistence type="inferred from homology"/>
<dbReference type="Gene3D" id="3.90.110.10">
    <property type="entry name" value="Lactate dehydrogenase/glycoside hydrolase, family 4, C-terminal"/>
    <property type="match status" value="1"/>
</dbReference>
<keyword evidence="7" id="KW-1185">Reference proteome</keyword>
<dbReference type="SUPFAM" id="SSF51735">
    <property type="entry name" value="NAD(P)-binding Rossmann-fold domains"/>
    <property type="match status" value="1"/>
</dbReference>
<dbReference type="GO" id="GO:0006089">
    <property type="term" value="P:lactate metabolic process"/>
    <property type="evidence" value="ECO:0007669"/>
    <property type="project" value="TreeGrafter"/>
</dbReference>
<dbReference type="AlphaFoldDB" id="A0A8S1B8T6"/>
<evidence type="ECO:0000313" key="7">
    <source>
        <dbReference type="Proteomes" id="UP000494106"/>
    </source>
</evidence>
<reference evidence="6 7" key="1">
    <citation type="submission" date="2020-04" db="EMBL/GenBank/DDBJ databases">
        <authorList>
            <person name="Wallbank WR R."/>
            <person name="Pardo Diaz C."/>
            <person name="Kozak K."/>
            <person name="Martin S."/>
            <person name="Jiggins C."/>
            <person name="Moest M."/>
            <person name="Warren A I."/>
            <person name="Byers J.R.P. K."/>
            <person name="Montejo-Kovacevich G."/>
            <person name="Yen C E."/>
        </authorList>
    </citation>
    <scope>NUCLEOTIDE SEQUENCE [LARGE SCALE GENOMIC DNA]</scope>
</reference>
<accession>A0A8S1B8T6</accession>
<feature type="domain" description="Lactate/malate dehydrogenase C-terminal" evidence="5">
    <location>
        <begin position="221"/>
        <end position="380"/>
    </location>
</feature>
<name>A0A8S1B8T6_ARCPL</name>
<evidence type="ECO:0000313" key="6">
    <source>
        <dbReference type="EMBL" id="CAB3259040.1"/>
    </source>
</evidence>
<keyword evidence="1 3" id="KW-0560">Oxidoreductase</keyword>
<dbReference type="EMBL" id="CADEBC010000602">
    <property type="protein sequence ID" value="CAB3259040.1"/>
    <property type="molecule type" value="Genomic_DNA"/>
</dbReference>
<dbReference type="InterPro" id="IPR001557">
    <property type="entry name" value="L-lactate/malate_DH"/>
</dbReference>
<dbReference type="Proteomes" id="UP000494106">
    <property type="component" value="Unassembled WGS sequence"/>
</dbReference>